<feature type="region of interest" description="Disordered" evidence="1">
    <location>
        <begin position="860"/>
        <end position="889"/>
    </location>
</feature>
<feature type="compositionally biased region" description="Basic and acidic residues" evidence="1">
    <location>
        <begin position="1628"/>
        <end position="1639"/>
    </location>
</feature>
<protein>
    <submittedName>
        <fullName evidence="2">Uncharacterized protein</fullName>
    </submittedName>
</protein>
<feature type="region of interest" description="Disordered" evidence="1">
    <location>
        <begin position="1"/>
        <end position="49"/>
    </location>
</feature>
<feature type="region of interest" description="Disordered" evidence="1">
    <location>
        <begin position="1488"/>
        <end position="1532"/>
    </location>
</feature>
<feature type="compositionally biased region" description="Polar residues" evidence="1">
    <location>
        <begin position="1283"/>
        <end position="1330"/>
    </location>
</feature>
<sequence>MTTRSTKMIHIGASNDPTVTARQNQSTPTKRKRTQLESTSTTTTANPAPTSWLGKAFQLPSVIKREINDFVKAVTIRGAAASDSLPARTQFQQANQANLKIDSSIRSRRNYLKRSSRLASGTPENRQQRPSPRRIRNLTPQEDRPPRLPSPHFSDLDLPSPSKKLRREKLIANLQQRQQEQLRSLGQLTSTQTETHSSSSSSSSQPGKSFYVVFYQMKTTRRVGRLSRSFSGHIPLWTETRDPHALMRQPSFGSPYPESSPQAAHRIWTAHLRQRCIPQAAAYVAPLHPFSYPPRLSPSSPLTESCLLVYSIMAYQPELAPYCFTDQVFTTVSNNLIIDLILGHSSGHGSLLLDPKRAKPTLPERMISLLSNISPFLTNVSCLSSVYAAFALPPKSSILCCLRRLDGPTSVIQSHEQYDYNDTEVEEILSHRAHHALIPTSFQPSGCVVGSNSVLFPDSCTHPTHDSPGSSVNADVSSSTWQASSSISTHSGFNTNRGSSNQTSLTCLNSMGMNSLEDLKSSSIHAARVNSGCSMPSPRIRYTKILGSPRSTCRLNTLSASSFSSVGSIINTGLATYRTGCYQPGAAYGRTLVKGTTNSLNNLSPPPHLSPLDNDREFLTSDSDLNNEETADIQVGRRVVSHRPILASRRKVPLAEIVGRPLEAPPSTSSLQSHLHSLRESDPLNSSPSIGSIASAFVACPTGHTEHCQSQPLEEAVDPPNSRVQNAVNEESSFSLTNTTSSVNTLRSQLSNTMHLCSSPPSEPAPNKMIKSLPSPRDAHHQDLIQEVDEGHEDSYEFLEREEAQGLAYETPNRKRKRLLHRSDLIHFRRPGLAAIDLSSSKLLNVTPKPKANVMKKLGLSRGAHHKRHPTHNSQGPTTDTEDTGESPTKKIRVLQSEINRLRQELENEKTKSAQRNSMYMSLNQPERRARQASGSPHVIFSPRASLHVSSPVPSSRVLGRRCQLISPSHNQPTSKRSSGMTDSPVVVRRPCDGASVGGSPFIVSRVYGHGPEVVGESTPAQAEKWLHKKKVASGSQISGIAHDLFGVKSSKLAESSSGNGVGHQSRHLTQWHHSPDLSSAYRFLLLNPLPAGVNSTADTGWNRDRELEADLFSSPRAKTLKKLNRDSKIGPVVVSRCSFCHLACLDLTSSTSSSSKKSRSNIRTMFRNSINDFHRHVTPGSSSSTRPSAAANQAPDMATFLNELKTSGRSRLRKTPGSTKYYNMPLSIGSPKANYGKYPDPRTRRSVDCHNASILSTLSALTILFANLNYPPSSQRPPKPFNCSNSSRTSTVSGRTQGTASSTNTHQSDRPNTPTISNQQSNPSHQCRSSLARKVYPSGSSTQPSGVESRNVHVVLGEAISTPRKRKQTDHLSRSLIDPHMTPRAKGLTHGSQATSPIQKDFTMDELIQQVKELKDHQAIADEEAGGPPVPQADSKIRNHDLVREMGFCSSTENSLDLSSFSQSILSGGSNPCTASMSPVTNSHTIYQETANRQRSSPLLKSLTEGRPKPKTSPTKGSSSQMNGRRNRWSSNSTIRLVSILNHSIDEGNITGENMGDGSLTGSLRMRSSDRRVRILEDHTNFNKSRSMSDFANGRRNSMPVHLACKHKQLASFPEDENDQSSCSPTDDVHDPLPDKCHSRGGPGWVLLKPDADRLSKIEPNLRRWSLKTSAILTAHPKLT</sequence>
<dbReference type="OrthoDB" id="2506107at2759"/>
<dbReference type="EMBL" id="LAVV01002255">
    <property type="protein sequence ID" value="KNZ62953.1"/>
    <property type="molecule type" value="Genomic_DNA"/>
</dbReference>
<name>A0A0L6VQH1_9BASI</name>
<organism evidence="2 3">
    <name type="scientific">Puccinia sorghi</name>
    <dbReference type="NCBI Taxonomy" id="27349"/>
    <lineage>
        <taxon>Eukaryota</taxon>
        <taxon>Fungi</taxon>
        <taxon>Dikarya</taxon>
        <taxon>Basidiomycota</taxon>
        <taxon>Pucciniomycotina</taxon>
        <taxon>Pucciniomycetes</taxon>
        <taxon>Pucciniales</taxon>
        <taxon>Pucciniaceae</taxon>
        <taxon>Puccinia</taxon>
    </lineage>
</organism>
<proteinExistence type="predicted"/>
<dbReference type="VEuPathDB" id="FungiDB:VP01_1202g5"/>
<accession>A0A0L6VQH1</accession>
<reference evidence="2 3" key="1">
    <citation type="submission" date="2015-08" db="EMBL/GenBank/DDBJ databases">
        <title>Next Generation Sequencing and Analysis of the Genome of Puccinia sorghi L Schw, the Causal Agent of Maize Common Rust.</title>
        <authorList>
            <person name="Rochi L."/>
            <person name="Burguener G."/>
            <person name="Darino M."/>
            <person name="Turjanski A."/>
            <person name="Kreff E."/>
            <person name="Dieguez M.J."/>
            <person name="Sacco F."/>
        </authorList>
    </citation>
    <scope>NUCLEOTIDE SEQUENCE [LARGE SCALE GENOMIC DNA]</scope>
    <source>
        <strain evidence="2 3">RO10H11247</strain>
    </source>
</reference>
<evidence type="ECO:0000313" key="3">
    <source>
        <dbReference type="Proteomes" id="UP000037035"/>
    </source>
</evidence>
<feature type="region of interest" description="Disordered" evidence="1">
    <location>
        <begin position="1204"/>
        <end position="1244"/>
    </location>
</feature>
<feature type="region of interest" description="Disordered" evidence="1">
    <location>
        <begin position="114"/>
        <end position="161"/>
    </location>
</feature>
<feature type="region of interest" description="Disordered" evidence="1">
    <location>
        <begin position="187"/>
        <end position="206"/>
    </location>
</feature>
<feature type="region of interest" description="Disordered" evidence="1">
    <location>
        <begin position="1174"/>
        <end position="1193"/>
    </location>
</feature>
<feature type="compositionally biased region" description="Polar residues" evidence="1">
    <location>
        <begin position="1180"/>
        <end position="1192"/>
    </location>
</feature>
<feature type="compositionally biased region" description="Polar residues" evidence="1">
    <location>
        <begin position="967"/>
        <end position="982"/>
    </location>
</feature>
<feature type="compositionally biased region" description="Polar residues" evidence="1">
    <location>
        <begin position="1488"/>
        <end position="1500"/>
    </location>
</feature>
<keyword evidence="3" id="KW-1185">Reference proteome</keyword>
<feature type="compositionally biased region" description="Polar residues" evidence="1">
    <location>
        <begin position="1339"/>
        <end position="1349"/>
    </location>
</feature>
<feature type="region of interest" description="Disordered" evidence="1">
    <location>
        <begin position="661"/>
        <end position="687"/>
    </location>
</feature>
<evidence type="ECO:0000256" key="1">
    <source>
        <dbReference type="SAM" id="MobiDB-lite"/>
    </source>
</evidence>
<feature type="compositionally biased region" description="Polar residues" evidence="1">
    <location>
        <begin position="1522"/>
        <end position="1532"/>
    </location>
</feature>
<evidence type="ECO:0000313" key="2">
    <source>
        <dbReference type="EMBL" id="KNZ62953.1"/>
    </source>
</evidence>
<feature type="compositionally biased region" description="Polar residues" evidence="1">
    <location>
        <begin position="117"/>
        <end position="130"/>
    </location>
</feature>
<feature type="region of interest" description="Disordered" evidence="1">
    <location>
        <begin position="1614"/>
        <end position="1644"/>
    </location>
</feature>
<feature type="compositionally biased region" description="Polar residues" evidence="1">
    <location>
        <begin position="15"/>
        <end position="28"/>
    </location>
</feature>
<gene>
    <name evidence="2" type="ORF">VP01_1202g5</name>
</gene>
<comment type="caution">
    <text evidence="2">The sequence shown here is derived from an EMBL/GenBank/DDBJ whole genome shotgun (WGS) entry which is preliminary data.</text>
</comment>
<dbReference type="Proteomes" id="UP000037035">
    <property type="component" value="Unassembled WGS sequence"/>
</dbReference>
<feature type="region of interest" description="Disordered" evidence="1">
    <location>
        <begin position="967"/>
        <end position="986"/>
    </location>
</feature>
<feature type="compositionally biased region" description="Low complexity" evidence="1">
    <location>
        <begin position="38"/>
        <end position="49"/>
    </location>
</feature>
<feature type="region of interest" description="Disordered" evidence="1">
    <location>
        <begin position="1274"/>
        <end position="1396"/>
    </location>
</feature>